<dbReference type="OrthoDB" id="10250730at2759"/>
<keyword evidence="5" id="KW-0862">Zinc</keyword>
<evidence type="ECO:0000256" key="4">
    <source>
        <dbReference type="ARBA" id="ARBA00022801"/>
    </source>
</evidence>
<reference evidence="7 8" key="1">
    <citation type="submission" date="2015-01" db="EMBL/GenBank/DDBJ databases">
        <title>The Genome Sequence of Cladophialophora immunda CBS83496.</title>
        <authorList>
            <consortium name="The Broad Institute Genomics Platform"/>
            <person name="Cuomo C."/>
            <person name="de Hoog S."/>
            <person name="Gorbushina A."/>
            <person name="Stielow B."/>
            <person name="Teixiera M."/>
            <person name="Abouelleil A."/>
            <person name="Chapman S.B."/>
            <person name="Priest M."/>
            <person name="Young S.K."/>
            <person name="Wortman J."/>
            <person name="Nusbaum C."/>
            <person name="Birren B."/>
        </authorList>
    </citation>
    <scope>NUCLEOTIDE SEQUENCE [LARGE SCALE GENOMIC DNA]</scope>
    <source>
        <strain evidence="7 8">CBS 83496</strain>
    </source>
</reference>
<keyword evidence="8" id="KW-1185">Reference proteome</keyword>
<keyword evidence="4" id="KW-0378">Hydrolase</keyword>
<dbReference type="Gene3D" id="3.60.15.10">
    <property type="entry name" value="Ribonuclease Z/Hydroxyacylglutathione hydrolase-like"/>
    <property type="match status" value="1"/>
</dbReference>
<dbReference type="GeneID" id="27343985"/>
<dbReference type="STRING" id="569365.A0A0D2CZE8"/>
<dbReference type="Pfam" id="PF00753">
    <property type="entry name" value="Lactamase_B"/>
    <property type="match status" value="1"/>
</dbReference>
<dbReference type="InterPro" id="IPR036866">
    <property type="entry name" value="RibonucZ/Hydroxyglut_hydro"/>
</dbReference>
<accession>A0A0D2CZE8</accession>
<dbReference type="VEuPathDB" id="FungiDB:PV07_04791"/>
<comment type="similarity">
    <text evidence="2">Belongs to the metallo-beta-lactamase superfamily.</text>
</comment>
<dbReference type="HOGENOM" id="CLU_030571_1_1_1"/>
<proteinExistence type="inferred from homology"/>
<evidence type="ECO:0000256" key="5">
    <source>
        <dbReference type="ARBA" id="ARBA00022833"/>
    </source>
</evidence>
<dbReference type="Proteomes" id="UP000054466">
    <property type="component" value="Unassembled WGS sequence"/>
</dbReference>
<dbReference type="RefSeq" id="XP_016249155.1">
    <property type="nucleotide sequence ID" value="XM_016391636.1"/>
</dbReference>
<dbReference type="SUPFAM" id="SSF56281">
    <property type="entry name" value="Metallo-hydrolase/oxidoreductase"/>
    <property type="match status" value="1"/>
</dbReference>
<evidence type="ECO:0000313" key="8">
    <source>
        <dbReference type="Proteomes" id="UP000054466"/>
    </source>
</evidence>
<dbReference type="PANTHER" id="PTHR42978:SF2">
    <property type="entry name" value="102 KBASES UNSTABLE REGION: FROM 1 TO 119443"/>
    <property type="match status" value="1"/>
</dbReference>
<evidence type="ECO:0000256" key="3">
    <source>
        <dbReference type="ARBA" id="ARBA00022723"/>
    </source>
</evidence>
<dbReference type="InterPro" id="IPR001279">
    <property type="entry name" value="Metallo-B-lactamas"/>
</dbReference>
<dbReference type="InterPro" id="IPR051013">
    <property type="entry name" value="MBL_superfamily_lactonases"/>
</dbReference>
<dbReference type="CDD" id="cd07730">
    <property type="entry name" value="metallo-hydrolase-like_MBL-fold"/>
    <property type="match status" value="1"/>
</dbReference>
<name>A0A0D2CZE8_9EURO</name>
<evidence type="ECO:0000256" key="2">
    <source>
        <dbReference type="ARBA" id="ARBA00007749"/>
    </source>
</evidence>
<sequence>MMEFPKPSHNQIYVKVSAINAGELTLQEKYFVTDPSPGAKQTVPSLSFLIQHGSTNLVFDGGLRHRPEDYKPSVTQRIKNSLLPYRVTTDAAEFLQTNGLNPAEVNLIILSHVHYDHIGDPTTFPNARYVVGSGAIKTMQGHGPGYEISLFESDLFNNHEVVELPPVLSSSNQQLISPSLVSQDPNHKWRPLGPFPAALDFFGDGSLYVIDAPGHMEGHINVLARIQPKQWVYLGGDACHDPRILTGEKDLAVYQDIHGQDRCAHFDKERAAETVGRIRTLLKPHGEHNFEVILAHDHVWYAENRYRFFPNHL</sequence>
<dbReference type="EMBL" id="KN847042">
    <property type="protein sequence ID" value="KIW28939.1"/>
    <property type="molecule type" value="Genomic_DNA"/>
</dbReference>
<dbReference type="AlphaFoldDB" id="A0A0D2CZE8"/>
<gene>
    <name evidence="7" type="ORF">PV07_04791</name>
</gene>
<dbReference type="PANTHER" id="PTHR42978">
    <property type="entry name" value="QUORUM-QUENCHING LACTONASE YTNP-RELATED-RELATED"/>
    <property type="match status" value="1"/>
</dbReference>
<feature type="domain" description="Metallo-beta-lactamase" evidence="6">
    <location>
        <begin position="44"/>
        <end position="296"/>
    </location>
</feature>
<dbReference type="GO" id="GO:0016787">
    <property type="term" value="F:hydrolase activity"/>
    <property type="evidence" value="ECO:0007669"/>
    <property type="project" value="UniProtKB-KW"/>
</dbReference>
<comment type="cofactor">
    <cofactor evidence="1">
        <name>Zn(2+)</name>
        <dbReference type="ChEBI" id="CHEBI:29105"/>
    </cofactor>
</comment>
<evidence type="ECO:0000259" key="6">
    <source>
        <dbReference type="SMART" id="SM00849"/>
    </source>
</evidence>
<evidence type="ECO:0000256" key="1">
    <source>
        <dbReference type="ARBA" id="ARBA00001947"/>
    </source>
</evidence>
<evidence type="ECO:0000313" key="7">
    <source>
        <dbReference type="EMBL" id="KIW28939.1"/>
    </source>
</evidence>
<dbReference type="SMART" id="SM00849">
    <property type="entry name" value="Lactamase_B"/>
    <property type="match status" value="1"/>
</dbReference>
<keyword evidence="3" id="KW-0479">Metal-binding</keyword>
<protein>
    <recommendedName>
        <fullName evidence="6">Metallo-beta-lactamase domain-containing protein</fullName>
    </recommendedName>
</protein>
<dbReference type="GO" id="GO:0046872">
    <property type="term" value="F:metal ion binding"/>
    <property type="evidence" value="ECO:0007669"/>
    <property type="project" value="UniProtKB-KW"/>
</dbReference>
<organism evidence="7 8">
    <name type="scientific">Cladophialophora immunda</name>
    <dbReference type="NCBI Taxonomy" id="569365"/>
    <lineage>
        <taxon>Eukaryota</taxon>
        <taxon>Fungi</taxon>
        <taxon>Dikarya</taxon>
        <taxon>Ascomycota</taxon>
        <taxon>Pezizomycotina</taxon>
        <taxon>Eurotiomycetes</taxon>
        <taxon>Chaetothyriomycetidae</taxon>
        <taxon>Chaetothyriales</taxon>
        <taxon>Herpotrichiellaceae</taxon>
        <taxon>Cladophialophora</taxon>
    </lineage>
</organism>